<proteinExistence type="predicted"/>
<dbReference type="EMBL" id="CP058529">
    <property type="protein sequence ID" value="QLG27377.1"/>
    <property type="molecule type" value="Genomic_DNA"/>
</dbReference>
<reference evidence="3 4" key="1">
    <citation type="submission" date="2020-07" db="EMBL/GenBank/DDBJ databases">
        <title>Gai3-2, isolated from salt lake.</title>
        <authorList>
            <person name="Cui H."/>
            <person name="Shi X."/>
        </authorList>
    </citation>
    <scope>NUCLEOTIDE SEQUENCE [LARGE SCALE GENOMIC DNA]</scope>
    <source>
        <strain evidence="3 4">Gai3-2</strain>
    </source>
</reference>
<evidence type="ECO:0000256" key="2">
    <source>
        <dbReference type="SAM" id="MobiDB-lite"/>
    </source>
</evidence>
<name>A0A7D5KDF7_9EURY</name>
<sequence>MSKSIRVTDDTHEALAALKGEDETFDELLSRLVRERRETVRKGAGLWKGTDAAEKAQKAREEMKQDVGTR</sequence>
<dbReference type="Proteomes" id="UP000509750">
    <property type="component" value="Chromosome"/>
</dbReference>
<dbReference type="Pfam" id="PF02697">
    <property type="entry name" value="VAPB_antitox"/>
    <property type="match status" value="1"/>
</dbReference>
<keyword evidence="1" id="KW-1277">Toxin-antitoxin system</keyword>
<accession>A0A7D5KDF7</accession>
<keyword evidence="4" id="KW-1185">Reference proteome</keyword>
<evidence type="ECO:0000313" key="4">
    <source>
        <dbReference type="Proteomes" id="UP000509750"/>
    </source>
</evidence>
<dbReference type="AlphaFoldDB" id="A0A7D5KDF7"/>
<organism evidence="3 4">
    <name type="scientific">Halorarum halophilum</name>
    <dbReference type="NCBI Taxonomy" id="2743090"/>
    <lineage>
        <taxon>Archaea</taxon>
        <taxon>Methanobacteriati</taxon>
        <taxon>Methanobacteriota</taxon>
        <taxon>Stenosarchaea group</taxon>
        <taxon>Halobacteria</taxon>
        <taxon>Halobacteriales</taxon>
        <taxon>Haloferacaceae</taxon>
        <taxon>Halorarum</taxon>
    </lineage>
</organism>
<protein>
    <submittedName>
        <fullName evidence="3">Uncharacterized protein</fullName>
    </submittedName>
</protein>
<dbReference type="GeneID" id="56028641"/>
<evidence type="ECO:0000313" key="3">
    <source>
        <dbReference type="EMBL" id="QLG27377.1"/>
    </source>
</evidence>
<dbReference type="InterPro" id="IPR003847">
    <property type="entry name" value="Put_antitoxin"/>
</dbReference>
<evidence type="ECO:0000256" key="1">
    <source>
        <dbReference type="ARBA" id="ARBA00022649"/>
    </source>
</evidence>
<feature type="region of interest" description="Disordered" evidence="2">
    <location>
        <begin position="51"/>
        <end position="70"/>
    </location>
</feature>
<dbReference type="KEGG" id="halg:HUG10_07370"/>
<gene>
    <name evidence="3" type="ORF">HUG10_07370</name>
</gene>
<dbReference type="RefSeq" id="WP_179168952.1">
    <property type="nucleotide sequence ID" value="NZ_CP058529.1"/>
</dbReference>